<evidence type="ECO:0000313" key="2">
    <source>
        <dbReference type="EMBL" id="SHK22106.1"/>
    </source>
</evidence>
<dbReference type="STRING" id="1123349.SAMN02744037_01907"/>
<feature type="region of interest" description="Disordered" evidence="1">
    <location>
        <begin position="225"/>
        <end position="248"/>
    </location>
</feature>
<dbReference type="AlphaFoldDB" id="A0A1M6QPG9"/>
<sequence>MKFDKFTTGKEYNIEFKGLFGINEYLELGWGYVMPRLPKDLYFCIKKHLGNKETCFPSEDYLMFLSGIKKKEDLEASIQFLQLLGFIFCKHGNYKRNITNIYCINRLYTLKILENKGFIQEILNILKKRNFNRKSRKDKEMYAKSFEYIEEYIENIDKTSKLTFESTAGRWDFIDNKRILNTRNALLQKIYSIIKLTVYEDYDYYNSLWDNNNFLDSYSFRGNQKTSEEYNNPQKEEETFGEQRNSLG</sequence>
<organism evidence="2 3">
    <name type="scientific">Tepidibacter formicigenes DSM 15518</name>
    <dbReference type="NCBI Taxonomy" id="1123349"/>
    <lineage>
        <taxon>Bacteria</taxon>
        <taxon>Bacillati</taxon>
        <taxon>Bacillota</taxon>
        <taxon>Clostridia</taxon>
        <taxon>Peptostreptococcales</taxon>
        <taxon>Peptostreptococcaceae</taxon>
        <taxon>Tepidibacter</taxon>
    </lineage>
</organism>
<dbReference type="Proteomes" id="UP000242497">
    <property type="component" value="Unassembled WGS sequence"/>
</dbReference>
<reference evidence="3" key="1">
    <citation type="submission" date="2016-11" db="EMBL/GenBank/DDBJ databases">
        <authorList>
            <person name="Varghese N."/>
            <person name="Submissions S."/>
        </authorList>
    </citation>
    <scope>NUCLEOTIDE SEQUENCE [LARGE SCALE GENOMIC DNA]</scope>
    <source>
        <strain evidence="3">DSM 15518</strain>
    </source>
</reference>
<dbReference type="EMBL" id="FRAE01000045">
    <property type="protein sequence ID" value="SHK22106.1"/>
    <property type="molecule type" value="Genomic_DNA"/>
</dbReference>
<dbReference type="OrthoDB" id="10004899at2"/>
<gene>
    <name evidence="2" type="ORF">SAMN02744037_01907</name>
</gene>
<accession>A0A1M6QPG9</accession>
<keyword evidence="3" id="KW-1185">Reference proteome</keyword>
<dbReference type="RefSeq" id="WP_072889401.1">
    <property type="nucleotide sequence ID" value="NZ_FRAE01000045.1"/>
</dbReference>
<proteinExistence type="predicted"/>
<evidence type="ECO:0000313" key="3">
    <source>
        <dbReference type="Proteomes" id="UP000242497"/>
    </source>
</evidence>
<name>A0A1M6QPG9_9FIRM</name>
<evidence type="ECO:0000256" key="1">
    <source>
        <dbReference type="SAM" id="MobiDB-lite"/>
    </source>
</evidence>
<protein>
    <submittedName>
        <fullName evidence="2">Uncharacterized protein</fullName>
    </submittedName>
</protein>